<protein>
    <recommendedName>
        <fullName evidence="5">Protein kinase domain-containing protein</fullName>
    </recommendedName>
</protein>
<dbReference type="Pfam" id="PF00069">
    <property type="entry name" value="Pkinase"/>
    <property type="match status" value="1"/>
</dbReference>
<keyword evidence="1 3" id="KW-0547">Nucleotide-binding</keyword>
<dbReference type="PROSITE" id="PS00107">
    <property type="entry name" value="PROTEIN_KINASE_ATP"/>
    <property type="match status" value="1"/>
</dbReference>
<feature type="binding site" evidence="3">
    <location>
        <position position="109"/>
    </location>
    <ligand>
        <name>ATP</name>
        <dbReference type="ChEBI" id="CHEBI:30616"/>
    </ligand>
</feature>
<dbReference type="Gene3D" id="1.10.510.10">
    <property type="entry name" value="Transferase(Phosphotransferase) domain 1"/>
    <property type="match status" value="1"/>
</dbReference>
<dbReference type="EMBL" id="JALJOS010000007">
    <property type="protein sequence ID" value="KAK9836749.1"/>
    <property type="molecule type" value="Genomic_DNA"/>
</dbReference>
<dbReference type="SMART" id="SM00220">
    <property type="entry name" value="S_TKc"/>
    <property type="match status" value="1"/>
</dbReference>
<dbReference type="PANTHER" id="PTHR24346">
    <property type="entry name" value="MAP/MICROTUBULE AFFINITY-REGULATING KINASE"/>
    <property type="match status" value="1"/>
</dbReference>
<dbReference type="GO" id="GO:0035556">
    <property type="term" value="P:intracellular signal transduction"/>
    <property type="evidence" value="ECO:0007669"/>
    <property type="project" value="TreeGrafter"/>
</dbReference>
<feature type="domain" description="Protein kinase" evidence="5">
    <location>
        <begin position="80"/>
        <end position="341"/>
    </location>
</feature>
<dbReference type="PANTHER" id="PTHR24346:SF92">
    <property type="entry name" value="SNF1-RELATED PROTEIN KINASE 2.6"/>
    <property type="match status" value="1"/>
</dbReference>
<dbReference type="InterPro" id="IPR000719">
    <property type="entry name" value="Prot_kinase_dom"/>
</dbReference>
<proteinExistence type="predicted"/>
<dbReference type="Proteomes" id="UP001438707">
    <property type="component" value="Unassembled WGS sequence"/>
</dbReference>
<dbReference type="GO" id="GO:0004674">
    <property type="term" value="F:protein serine/threonine kinase activity"/>
    <property type="evidence" value="ECO:0007669"/>
    <property type="project" value="TreeGrafter"/>
</dbReference>
<dbReference type="GO" id="GO:0005524">
    <property type="term" value="F:ATP binding"/>
    <property type="evidence" value="ECO:0007669"/>
    <property type="project" value="UniProtKB-UniRule"/>
</dbReference>
<dbReference type="GO" id="GO:0005737">
    <property type="term" value="C:cytoplasm"/>
    <property type="evidence" value="ECO:0007669"/>
    <property type="project" value="TreeGrafter"/>
</dbReference>
<organism evidence="6 7">
    <name type="scientific">Apatococcus lobatus</name>
    <dbReference type="NCBI Taxonomy" id="904363"/>
    <lineage>
        <taxon>Eukaryota</taxon>
        <taxon>Viridiplantae</taxon>
        <taxon>Chlorophyta</taxon>
        <taxon>core chlorophytes</taxon>
        <taxon>Trebouxiophyceae</taxon>
        <taxon>Chlorellales</taxon>
        <taxon>Chlorellaceae</taxon>
        <taxon>Apatococcus</taxon>
    </lineage>
</organism>
<evidence type="ECO:0000256" key="3">
    <source>
        <dbReference type="PROSITE-ProRule" id="PRU10141"/>
    </source>
</evidence>
<comment type="caution">
    <text evidence="6">The sequence shown here is derived from an EMBL/GenBank/DDBJ whole genome shotgun (WGS) entry which is preliminary data.</text>
</comment>
<dbReference type="CDD" id="cd14003">
    <property type="entry name" value="STKc_AMPK-like"/>
    <property type="match status" value="1"/>
</dbReference>
<evidence type="ECO:0000256" key="1">
    <source>
        <dbReference type="ARBA" id="ARBA00022741"/>
    </source>
</evidence>
<dbReference type="SUPFAM" id="SSF56112">
    <property type="entry name" value="Protein kinase-like (PK-like)"/>
    <property type="match status" value="1"/>
</dbReference>
<dbReference type="FunFam" id="1.10.510.10:FF:000571">
    <property type="entry name" value="Maternal embryonic leucine zipper kinase"/>
    <property type="match status" value="1"/>
</dbReference>
<dbReference type="AlphaFoldDB" id="A0AAW1RSR3"/>
<evidence type="ECO:0000256" key="2">
    <source>
        <dbReference type="ARBA" id="ARBA00022840"/>
    </source>
</evidence>
<dbReference type="PROSITE" id="PS50011">
    <property type="entry name" value="PROTEIN_KINASE_DOM"/>
    <property type="match status" value="1"/>
</dbReference>
<keyword evidence="7" id="KW-1185">Reference proteome</keyword>
<evidence type="ECO:0000313" key="7">
    <source>
        <dbReference type="Proteomes" id="UP001438707"/>
    </source>
</evidence>
<dbReference type="InterPro" id="IPR011009">
    <property type="entry name" value="Kinase-like_dom_sf"/>
</dbReference>
<evidence type="ECO:0000256" key="4">
    <source>
        <dbReference type="SAM" id="MobiDB-lite"/>
    </source>
</evidence>
<evidence type="ECO:0000313" key="6">
    <source>
        <dbReference type="EMBL" id="KAK9836749.1"/>
    </source>
</evidence>
<evidence type="ECO:0000259" key="5">
    <source>
        <dbReference type="PROSITE" id="PS50011"/>
    </source>
</evidence>
<dbReference type="InterPro" id="IPR017441">
    <property type="entry name" value="Protein_kinase_ATP_BS"/>
</dbReference>
<keyword evidence="2 3" id="KW-0067">ATP-binding</keyword>
<reference evidence="6 7" key="1">
    <citation type="journal article" date="2024" name="Nat. Commun.">
        <title>Phylogenomics reveals the evolutionary origins of lichenization in chlorophyte algae.</title>
        <authorList>
            <person name="Puginier C."/>
            <person name="Libourel C."/>
            <person name="Otte J."/>
            <person name="Skaloud P."/>
            <person name="Haon M."/>
            <person name="Grisel S."/>
            <person name="Petersen M."/>
            <person name="Berrin J.G."/>
            <person name="Delaux P.M."/>
            <person name="Dal Grande F."/>
            <person name="Keller J."/>
        </authorList>
    </citation>
    <scope>NUCLEOTIDE SEQUENCE [LARGE SCALE GENOMIC DNA]</scope>
    <source>
        <strain evidence="6 7">SAG 2145</strain>
    </source>
</reference>
<feature type="region of interest" description="Disordered" evidence="4">
    <location>
        <begin position="1"/>
        <end position="72"/>
    </location>
</feature>
<name>A0AAW1RSR3_9CHLO</name>
<feature type="compositionally biased region" description="Polar residues" evidence="4">
    <location>
        <begin position="26"/>
        <end position="38"/>
    </location>
</feature>
<accession>A0AAW1RSR3</accession>
<gene>
    <name evidence="6" type="ORF">WJX74_007405</name>
</gene>
<sequence length="381" mass="43201">MGWLCFGSQQDRKSAETPLPPPKAWSPTSPAQPSTDSAQEPRLPLAPLTPVNRSNGAISPPAPDQDPWETGPTQFVSKKYKRLKKIGTGGFGNVYLAEHRDTHEQVAIKFMDRGGDIRLIRREIVNHSNLCHPQVIQFKEVFLTPGSVGLVMEYAPGGDLFDYIQQHGNLHEDQARWIFQQLTVGVDFCHKKSIVNRDLKPENTLVVSRRNQKPLVKICDFGYSKNKEIQSMLVSKVGTPGYIAPEVLEGGRAHGPPADLWSLGCILYVLLYGRYPFLVDADLEDQSGSFSQTVKKIMSAHYEIPEDIYVSPEVIHLMRSLLIVNPEQRMTVEQMWSDPWFRKNLPKDARLLNDKMMKRRDAYQTPQQIDAILTQAQRRET</sequence>